<name>A0A3N4HXQ8_ASCIM</name>
<reference evidence="2 3" key="1">
    <citation type="journal article" date="2018" name="Nat. Ecol. Evol.">
        <title>Pezizomycetes genomes reveal the molecular basis of ectomycorrhizal truffle lifestyle.</title>
        <authorList>
            <person name="Murat C."/>
            <person name="Payen T."/>
            <person name="Noel B."/>
            <person name="Kuo A."/>
            <person name="Morin E."/>
            <person name="Chen J."/>
            <person name="Kohler A."/>
            <person name="Krizsan K."/>
            <person name="Balestrini R."/>
            <person name="Da Silva C."/>
            <person name="Montanini B."/>
            <person name="Hainaut M."/>
            <person name="Levati E."/>
            <person name="Barry K.W."/>
            <person name="Belfiori B."/>
            <person name="Cichocki N."/>
            <person name="Clum A."/>
            <person name="Dockter R.B."/>
            <person name="Fauchery L."/>
            <person name="Guy J."/>
            <person name="Iotti M."/>
            <person name="Le Tacon F."/>
            <person name="Lindquist E.A."/>
            <person name="Lipzen A."/>
            <person name="Malagnac F."/>
            <person name="Mello A."/>
            <person name="Molinier V."/>
            <person name="Miyauchi S."/>
            <person name="Poulain J."/>
            <person name="Riccioni C."/>
            <person name="Rubini A."/>
            <person name="Sitrit Y."/>
            <person name="Splivallo R."/>
            <person name="Traeger S."/>
            <person name="Wang M."/>
            <person name="Zifcakova L."/>
            <person name="Wipf D."/>
            <person name="Zambonelli A."/>
            <person name="Paolocci F."/>
            <person name="Nowrousian M."/>
            <person name="Ottonello S."/>
            <person name="Baldrian P."/>
            <person name="Spatafora J.W."/>
            <person name="Henrissat B."/>
            <person name="Nagy L.G."/>
            <person name="Aury J.M."/>
            <person name="Wincker P."/>
            <person name="Grigoriev I.V."/>
            <person name="Bonfante P."/>
            <person name="Martin F.M."/>
        </authorList>
    </citation>
    <scope>NUCLEOTIDE SEQUENCE [LARGE SCALE GENOMIC DNA]</scope>
    <source>
        <strain evidence="2 3">RN42</strain>
    </source>
</reference>
<protein>
    <submittedName>
        <fullName evidence="2">Uncharacterized protein</fullName>
    </submittedName>
</protein>
<dbReference type="AlphaFoldDB" id="A0A3N4HXQ8"/>
<feature type="region of interest" description="Disordered" evidence="1">
    <location>
        <begin position="137"/>
        <end position="193"/>
    </location>
</feature>
<evidence type="ECO:0000256" key="1">
    <source>
        <dbReference type="SAM" id="MobiDB-lite"/>
    </source>
</evidence>
<keyword evidence="3" id="KW-1185">Reference proteome</keyword>
<organism evidence="2 3">
    <name type="scientific">Ascobolus immersus RN42</name>
    <dbReference type="NCBI Taxonomy" id="1160509"/>
    <lineage>
        <taxon>Eukaryota</taxon>
        <taxon>Fungi</taxon>
        <taxon>Dikarya</taxon>
        <taxon>Ascomycota</taxon>
        <taxon>Pezizomycotina</taxon>
        <taxon>Pezizomycetes</taxon>
        <taxon>Pezizales</taxon>
        <taxon>Ascobolaceae</taxon>
        <taxon>Ascobolus</taxon>
    </lineage>
</organism>
<evidence type="ECO:0000313" key="3">
    <source>
        <dbReference type="Proteomes" id="UP000275078"/>
    </source>
</evidence>
<dbReference type="Proteomes" id="UP000275078">
    <property type="component" value="Unassembled WGS sequence"/>
</dbReference>
<accession>A0A3N4HXQ8</accession>
<sequence length="849" mass="95478">MPPNAKLTLLDLPPELHLLILSECSPRTRYSLLLALSHINVCKQALHSNLLKDADKYAFCFPAEHPPINQNVAHNLNWPEQYVQMAASKVRKGWEETREAKERDWALEWAIAKLVSGPTSQLKGWLEWVMAELEEERTTSNFDETSSQHAHGSDVKATSNQPTQNVDGNGNDADDEDEDENEDEDQDEDDAEVPTIQPQGNQVAAGQTAVEIAQAQLQAALAALHSNGAAGADAVAASAVAQAQQNLQVAHQNLQVAHQAQMQADLQAHMQAQGLAIAAQLAAHNNHHLPQVNPAEEEKKCREENGLSAAETLLLLALRYAIYTVANSKDESRVDNIRTISKALGNKMNHHQAAIAITMTSILAILDLTGRGWLRFASYEDVGEWVLGRKMETEEEMDTVRERLYSAFNILIDNGLDVNAENKASFALPARMDFGENMKRPAKWKHWKERQFVMEYTAQWTPKEYGNGEKFWGGQKDWKSESFSYAITCASYYRNPRLIRYLSDKGANINILFDRLADEIPVSACCFLHPDLFPMSPTWRQQPETDTDGLPTALKALIGLTVATLDTLKEAGVFFPTVSEDARCESDADEMDRFMVAADDNWRGPWGTLLRSFKVPPPAYQHPTFRGSWYDTFPSLTAEPLPIPHAWKSYYLKEIATHLLSIGAEPSRDVKFFGDREVHEDDILPAIVKLFKPTTEEEEEDSLRLWLLRKIVSEGHIENRYDKPETLRAHVDEHYGYDHDRTALVVILDELVSQVLDKPLVRRRDTLTKDLLNRRKCAEVEKSEAWKVLELLVERGAATDERVDGFLGIDTGETNYGAVTPIGVARKLEWEALIEELEKGVGRAEVYSD</sequence>
<dbReference type="EMBL" id="ML119711">
    <property type="protein sequence ID" value="RPA78469.1"/>
    <property type="molecule type" value="Genomic_DNA"/>
</dbReference>
<proteinExistence type="predicted"/>
<feature type="compositionally biased region" description="Polar residues" evidence="1">
    <location>
        <begin position="139"/>
        <end position="163"/>
    </location>
</feature>
<evidence type="ECO:0000313" key="2">
    <source>
        <dbReference type="EMBL" id="RPA78469.1"/>
    </source>
</evidence>
<gene>
    <name evidence="2" type="ORF">BJ508DRAFT_416561</name>
</gene>
<feature type="compositionally biased region" description="Acidic residues" evidence="1">
    <location>
        <begin position="172"/>
        <end position="192"/>
    </location>
</feature>